<dbReference type="RefSeq" id="WP_035613208.1">
    <property type="nucleotide sequence ID" value="NZ_ARYK01000001.1"/>
</dbReference>
<dbReference type="EMBL" id="ARYK01000001">
    <property type="protein sequence ID" value="KCZ94217.1"/>
    <property type="molecule type" value="Genomic_DNA"/>
</dbReference>
<dbReference type="Gene3D" id="2.120.10.30">
    <property type="entry name" value="TolB, C-terminal domain"/>
    <property type="match status" value="1"/>
</dbReference>
<dbReference type="OrthoDB" id="195736at2"/>
<dbReference type="InterPro" id="IPR011042">
    <property type="entry name" value="6-blade_b-propeller_TolB-like"/>
</dbReference>
<proteinExistence type="predicted"/>
<dbReference type="PANTHER" id="PTHR11799:SF12">
    <property type="entry name" value="PARAOXONASE-RELATED"/>
    <property type="match status" value="1"/>
</dbReference>
<name>A0A059FUC8_9PROT</name>
<sequence length="366" mass="38428">MARGDSLFNGLSWLLVLTGAACSAQVTPADSGGEEPLAKVCGIPVPEDLVSVPGSDWIVTSSMPHDGSAGGLFLVNAKTHTVEPVLIAQDSAPSALGDEEAVTECRPPDPANLVTHGISIVAGEDGIHRLYVVGHGAREAIELFDISMRSKRPVVSWKGCVALPDGIEANSVAGLPDGGFLFTSLYDKGDGDWSSRISKLASAAAAGGVYEWQAGGAIAHRATPAISGPNGIAVSPDGEVVFLAGWGDRTLRRVDRQGRETVPHATLDFLPDNLHWAPDGSLLAAGQRTEVSDLFACMSKMDAPAYCVRSYSVARIDPDTLTIIETWDRDVTTGFGDSTSAIIVDGRLWIGSINGECLAHVDERSE</sequence>
<dbReference type="SUPFAM" id="SSF63829">
    <property type="entry name" value="Calcium-dependent phosphotriesterase"/>
    <property type="match status" value="1"/>
</dbReference>
<organism evidence="2 3">
    <name type="scientific">Hyphomonas johnsonii MHS-2</name>
    <dbReference type="NCBI Taxonomy" id="1280950"/>
    <lineage>
        <taxon>Bacteria</taxon>
        <taxon>Pseudomonadati</taxon>
        <taxon>Pseudomonadota</taxon>
        <taxon>Alphaproteobacteria</taxon>
        <taxon>Hyphomonadales</taxon>
        <taxon>Hyphomonadaceae</taxon>
        <taxon>Hyphomonas</taxon>
    </lineage>
</organism>
<evidence type="ECO:0000313" key="2">
    <source>
        <dbReference type="EMBL" id="KCZ94217.1"/>
    </source>
</evidence>
<dbReference type="Proteomes" id="UP000025171">
    <property type="component" value="Unassembled WGS sequence"/>
</dbReference>
<dbReference type="PATRIC" id="fig|1280950.3.peg.520"/>
<dbReference type="Pfam" id="PF08450">
    <property type="entry name" value="SGL"/>
    <property type="match status" value="1"/>
</dbReference>
<dbReference type="AlphaFoldDB" id="A0A059FUC8"/>
<reference evidence="2 3" key="1">
    <citation type="journal article" date="2014" name="Antonie Van Leeuwenhoek">
        <title>Hyphomonas beringensis sp. nov. and Hyphomonas chukchiensis sp. nov., isolated from surface seawater of the Bering Sea and Chukchi Sea.</title>
        <authorList>
            <person name="Li C."/>
            <person name="Lai Q."/>
            <person name="Li G."/>
            <person name="Dong C."/>
            <person name="Wang J."/>
            <person name="Liao Y."/>
            <person name="Shao Z."/>
        </authorList>
    </citation>
    <scope>NUCLEOTIDE SEQUENCE [LARGE SCALE GENOMIC DNA]</scope>
    <source>
        <strain evidence="2 3">MHS-2</strain>
    </source>
</reference>
<comment type="caution">
    <text evidence="2">The sequence shown here is derived from an EMBL/GenBank/DDBJ whole genome shotgun (WGS) entry which is preliminary data.</text>
</comment>
<gene>
    <name evidence="2" type="ORF">HJO_02545</name>
</gene>
<dbReference type="InterPro" id="IPR051288">
    <property type="entry name" value="Serum_paraoxonase/arylesterase"/>
</dbReference>
<keyword evidence="3" id="KW-1185">Reference proteome</keyword>
<dbReference type="InterPro" id="IPR013658">
    <property type="entry name" value="SGL"/>
</dbReference>
<dbReference type="PANTHER" id="PTHR11799">
    <property type="entry name" value="PARAOXONASE"/>
    <property type="match status" value="1"/>
</dbReference>
<feature type="domain" description="SMP-30/Gluconolactonase/LRE-like region" evidence="1">
    <location>
        <begin position="145"/>
        <end position="283"/>
    </location>
</feature>
<dbReference type="PROSITE" id="PS51257">
    <property type="entry name" value="PROKAR_LIPOPROTEIN"/>
    <property type="match status" value="1"/>
</dbReference>
<dbReference type="eggNOG" id="COG3386">
    <property type="taxonomic scope" value="Bacteria"/>
</dbReference>
<evidence type="ECO:0000259" key="1">
    <source>
        <dbReference type="Pfam" id="PF08450"/>
    </source>
</evidence>
<dbReference type="STRING" id="1280950.HJO_02545"/>
<accession>A0A059FUC8</accession>
<evidence type="ECO:0000313" key="3">
    <source>
        <dbReference type="Proteomes" id="UP000025171"/>
    </source>
</evidence>
<protein>
    <recommendedName>
        <fullName evidence="1">SMP-30/Gluconolactonase/LRE-like region domain-containing protein</fullName>
    </recommendedName>
</protein>